<evidence type="ECO:0000313" key="2">
    <source>
        <dbReference type="Proteomes" id="UP000070529"/>
    </source>
</evidence>
<dbReference type="AlphaFoldDB" id="A0A135I5D7"/>
<organism evidence="1 2">
    <name type="scientific">Enterovibrio coralii</name>
    <dbReference type="NCBI Taxonomy" id="294935"/>
    <lineage>
        <taxon>Bacteria</taxon>
        <taxon>Pseudomonadati</taxon>
        <taxon>Pseudomonadota</taxon>
        <taxon>Gammaproteobacteria</taxon>
        <taxon>Vibrionales</taxon>
        <taxon>Vibrionaceae</taxon>
        <taxon>Enterovibrio</taxon>
    </lineage>
</organism>
<dbReference type="SUPFAM" id="SSF51306">
    <property type="entry name" value="LexA/Signal peptidase"/>
    <property type="match status" value="1"/>
</dbReference>
<sequence length="104" mass="11839">MLGIKVMHVTGDSMSPGINNCDYVVAVREPAWWPKRRSSIYLFSHCDYGWIVKKLKGHLPKIGATFEGNHARSITSDDIGFIPSEIPLYRVVYVIRKPIEKAHQ</sequence>
<dbReference type="Proteomes" id="UP000070529">
    <property type="component" value="Unassembled WGS sequence"/>
</dbReference>
<protein>
    <recommendedName>
        <fullName evidence="3">Peptidase S24/S26A/S26B/S26C domain-containing protein</fullName>
    </recommendedName>
</protein>
<evidence type="ECO:0008006" key="3">
    <source>
        <dbReference type="Google" id="ProtNLM"/>
    </source>
</evidence>
<evidence type="ECO:0000313" key="1">
    <source>
        <dbReference type="EMBL" id="KXF80651.1"/>
    </source>
</evidence>
<comment type="caution">
    <text evidence="1">The sequence shown here is derived from an EMBL/GenBank/DDBJ whole genome shotgun (WGS) entry which is preliminary data.</text>
</comment>
<reference evidence="1 2" key="1">
    <citation type="submission" date="2015-11" db="EMBL/GenBank/DDBJ databases">
        <title>Genomic Taxonomy of the Vibrionaceae.</title>
        <authorList>
            <person name="Gomez-Gil B."/>
            <person name="Enciso-Ibarra J."/>
        </authorList>
    </citation>
    <scope>NUCLEOTIDE SEQUENCE [LARGE SCALE GENOMIC DNA]</scope>
    <source>
        <strain evidence="1 2">CAIM 912</strain>
    </source>
</reference>
<dbReference type="STRING" id="294935.ATN88_08365"/>
<proteinExistence type="predicted"/>
<dbReference type="EMBL" id="LNTY01000050">
    <property type="protein sequence ID" value="KXF80651.1"/>
    <property type="molecule type" value="Genomic_DNA"/>
</dbReference>
<name>A0A135I5D7_9GAMM</name>
<keyword evidence="2" id="KW-1185">Reference proteome</keyword>
<gene>
    <name evidence="1" type="ORF">ATN88_08365</name>
</gene>
<dbReference type="InterPro" id="IPR036286">
    <property type="entry name" value="LexA/Signal_pep-like_sf"/>
</dbReference>
<dbReference type="CDD" id="cd06462">
    <property type="entry name" value="Peptidase_S24_S26"/>
    <property type="match status" value="1"/>
</dbReference>
<accession>A0A135I5D7</accession>